<dbReference type="InterPro" id="IPR000772">
    <property type="entry name" value="Ricin_B_lectin"/>
</dbReference>
<dbReference type="SMART" id="SM00458">
    <property type="entry name" value="RICIN"/>
    <property type="match status" value="1"/>
</dbReference>
<dbReference type="SUPFAM" id="SSF75005">
    <property type="entry name" value="Arabinanase/levansucrase/invertase"/>
    <property type="match status" value="1"/>
</dbReference>
<keyword evidence="2 4" id="KW-0378">Hydrolase</keyword>
<evidence type="ECO:0000313" key="8">
    <source>
        <dbReference type="Proteomes" id="UP001205311"/>
    </source>
</evidence>
<dbReference type="Pfam" id="PF14200">
    <property type="entry name" value="RicinB_lectin_2"/>
    <property type="match status" value="1"/>
</dbReference>
<comment type="caution">
    <text evidence="7">The sequence shown here is derived from an EMBL/GenBank/DDBJ whole genome shotgun (WGS) entry which is preliminary data.</text>
</comment>
<sequence>MFRAQNVLGLAAAICVSLLLPFVVVTNAHAAPVTITNGVGFTDSAGNPLHGHGGGIIKVGAYYYWFGENRSPDNQFQHVSVYRSTDLRSWELRRENVLAQDPTPELKEAALWRPKVIYNARTGQYVMWTRKEKKPGDFGESRVGVATSSSVDGEYTYRGSFQPLGYRSYDMSVFRDDDGTAYLISTTSEQRDLAIFRLTPDYLGVAGPAPVTVLTGVKREAQAMFKRDGVYFLVTSGVTGWQPNQARYATATSIAGPWSAMVDLGDSITYGSQSAFVLPIQGSATTSYLYLGDRWAGAWNGAHDDSEYVWLPLRFPSTRSLSMSWHPRISIDTATGEVQGVGAGHAYEELRPRHSGKCLDVPKESAEDGTRLIQYACGTAANSNQHWQVRDLGTGYHQVIVRHSHKCLTVPSSSTEDGVQVSQRTCGAGENQQWRITNLGGGYFQILARHSGKCLDVAQGSTEDGARVVQYTCKDSPNQKWRRVGAPY</sequence>
<dbReference type="CDD" id="cd18822">
    <property type="entry name" value="GH43_CtGH43-like"/>
    <property type="match status" value="1"/>
</dbReference>
<gene>
    <name evidence="7" type="ORF">LX15_000829</name>
</gene>
<evidence type="ECO:0000313" key="7">
    <source>
        <dbReference type="EMBL" id="MCP2257144.1"/>
    </source>
</evidence>
<comment type="similarity">
    <text evidence="1 4">Belongs to the glycosyl hydrolase 43 family.</text>
</comment>
<evidence type="ECO:0000256" key="1">
    <source>
        <dbReference type="ARBA" id="ARBA00009865"/>
    </source>
</evidence>
<organism evidence="7 8">
    <name type="scientific">Streptoalloteichus tenebrarius (strain ATCC 17920 / DSM 40477 / JCM 4838 / CBS 697.72 / NBRC 16177 / NCIMB 11028 / NRRL B-12390 / A12253. 1 / ISP 5477)</name>
    <name type="common">Streptomyces tenebrarius</name>
    <dbReference type="NCBI Taxonomy" id="1933"/>
    <lineage>
        <taxon>Bacteria</taxon>
        <taxon>Bacillati</taxon>
        <taxon>Actinomycetota</taxon>
        <taxon>Actinomycetes</taxon>
        <taxon>Pseudonocardiales</taxon>
        <taxon>Pseudonocardiaceae</taxon>
        <taxon>Streptoalloteichus</taxon>
    </lineage>
</organism>
<dbReference type="SUPFAM" id="SSF50370">
    <property type="entry name" value="Ricin B-like lectins"/>
    <property type="match status" value="1"/>
</dbReference>
<keyword evidence="8" id="KW-1185">Reference proteome</keyword>
<evidence type="ECO:0000256" key="4">
    <source>
        <dbReference type="RuleBase" id="RU361187"/>
    </source>
</evidence>
<evidence type="ECO:0000256" key="2">
    <source>
        <dbReference type="ARBA" id="ARBA00022801"/>
    </source>
</evidence>
<dbReference type="InterPro" id="IPR035992">
    <property type="entry name" value="Ricin_B-like_lectins"/>
</dbReference>
<dbReference type="RefSeq" id="WP_253668114.1">
    <property type="nucleotide sequence ID" value="NZ_JAMTCP010000003.1"/>
</dbReference>
<reference evidence="7 8" key="1">
    <citation type="submission" date="2022-06" db="EMBL/GenBank/DDBJ databases">
        <title>Genomic Encyclopedia of Archaeal and Bacterial Type Strains, Phase II (KMG-II): from individual species to whole genera.</title>
        <authorList>
            <person name="Goeker M."/>
        </authorList>
    </citation>
    <scope>NUCLEOTIDE SEQUENCE [LARGE SCALE GENOMIC DNA]</scope>
    <source>
        <strain evidence="7 8">DSM 40477</strain>
    </source>
</reference>
<dbReference type="Gene3D" id="2.80.10.50">
    <property type="match status" value="1"/>
</dbReference>
<feature type="signal peptide" evidence="5">
    <location>
        <begin position="1"/>
        <end position="30"/>
    </location>
</feature>
<dbReference type="Pfam" id="PF04616">
    <property type="entry name" value="Glyco_hydro_43"/>
    <property type="match status" value="1"/>
</dbReference>
<dbReference type="PANTHER" id="PTHR22925">
    <property type="entry name" value="GLYCOSYL HYDROLASE 43 FAMILY MEMBER"/>
    <property type="match status" value="1"/>
</dbReference>
<evidence type="ECO:0000256" key="3">
    <source>
        <dbReference type="ARBA" id="ARBA00023295"/>
    </source>
</evidence>
<feature type="chain" id="PRO_5046978966" evidence="5">
    <location>
        <begin position="31"/>
        <end position="488"/>
    </location>
</feature>
<evidence type="ECO:0000256" key="5">
    <source>
        <dbReference type="SAM" id="SignalP"/>
    </source>
</evidence>
<dbReference type="InterPro" id="IPR023296">
    <property type="entry name" value="Glyco_hydro_beta-prop_sf"/>
</dbReference>
<keyword evidence="3 4" id="KW-0326">Glycosidase</keyword>
<name>A0ABT1HNR0_STRSD</name>
<dbReference type="EMBL" id="JAMTCP010000003">
    <property type="protein sequence ID" value="MCP2257144.1"/>
    <property type="molecule type" value="Genomic_DNA"/>
</dbReference>
<dbReference type="PROSITE" id="PS50231">
    <property type="entry name" value="RICIN_B_LECTIN"/>
    <property type="match status" value="1"/>
</dbReference>
<proteinExistence type="inferred from homology"/>
<dbReference type="Proteomes" id="UP001205311">
    <property type="component" value="Unassembled WGS sequence"/>
</dbReference>
<evidence type="ECO:0000259" key="6">
    <source>
        <dbReference type="SMART" id="SM00458"/>
    </source>
</evidence>
<dbReference type="Gene3D" id="2.115.10.20">
    <property type="entry name" value="Glycosyl hydrolase domain, family 43"/>
    <property type="match status" value="1"/>
</dbReference>
<dbReference type="CDD" id="cd00161">
    <property type="entry name" value="beta-trefoil_Ricin-like"/>
    <property type="match status" value="1"/>
</dbReference>
<keyword evidence="5" id="KW-0732">Signal</keyword>
<feature type="domain" description="Ricin B lectin" evidence="6">
    <location>
        <begin position="344"/>
        <end position="484"/>
    </location>
</feature>
<accession>A0ABT1HNR0</accession>
<protein>
    <submittedName>
        <fullName evidence="7">Ricin-type beta-trefoil lectin domain-like</fullName>
    </submittedName>
</protein>
<dbReference type="InterPro" id="IPR006710">
    <property type="entry name" value="Glyco_hydro_43"/>
</dbReference>
<dbReference type="PANTHER" id="PTHR22925:SF3">
    <property type="entry name" value="GLYCOSYL HYDROLASE FAMILY PROTEIN 43"/>
    <property type="match status" value="1"/>
</dbReference>